<dbReference type="InterPro" id="IPR001227">
    <property type="entry name" value="Ac_transferase_dom_sf"/>
</dbReference>
<proteinExistence type="predicted"/>
<evidence type="ECO:0000259" key="1">
    <source>
        <dbReference type="SMART" id="SM00827"/>
    </source>
</evidence>
<dbReference type="InterPro" id="IPR052760">
    <property type="entry name" value="Mitochondrial_malonyltrans"/>
</dbReference>
<dbReference type="Pfam" id="PF00698">
    <property type="entry name" value="Acyl_transf_1"/>
    <property type="match status" value="1"/>
</dbReference>
<dbReference type="UniPathway" id="UPA00094"/>
<dbReference type="WBParaSite" id="MCU_008506-RA">
    <property type="protein sequence ID" value="MCU_008506-RA"/>
    <property type="gene ID" value="MCU_008506"/>
</dbReference>
<dbReference type="InterPro" id="IPR016036">
    <property type="entry name" value="Malonyl_transacylase_ACP-bd"/>
</dbReference>
<protein>
    <submittedName>
        <fullName evidence="2">PKS_AT domain-containing protein</fullName>
    </submittedName>
</protein>
<sequence length="378" mass="41630">MAFLHQIGTYFSQHTTWERILRGFASITVTSTNPTNVDGNSAQRWNSWCQYYDRPVQEPIESTSVLLFPGQGAQFIGMAKNLLGVTGVKDMFNLASSILRTNLLKTCLEGPAEKLKQTIHCQPAVYVTALAAVKKLQMDSPECIEKCVATAGYSLGEITALVFAGAYTFEEGLHIIRVRAEAMERASNLLPSGMSTVYLTHDSQLRLALSAAINHCKEVLKLETPVVCQIASFLGPDCKVLAGNIEALDYITAHAEQFRLRRIRRIEVSGAFHTPMMLPAVEPLKNALQRVGPARTPCIPVISNVDALPYGQGSTVSRRLIKQLTRPLHWEQTLHALYSRPGGAPFPRTIEVGPGRHLGSSLRMVNAKAFSRYEAILV</sequence>
<dbReference type="PANTHER" id="PTHR47170:SF2">
    <property type="entry name" value="MALONYL-COA:ACP TRANSACYLASE (MAT) DOMAIN-CONTAINING PROTEIN"/>
    <property type="match status" value="1"/>
</dbReference>
<accession>A0A5K3FHE5</accession>
<dbReference type="InterPro" id="IPR016035">
    <property type="entry name" value="Acyl_Trfase/lysoPLipase"/>
</dbReference>
<dbReference type="InterPro" id="IPR014043">
    <property type="entry name" value="Acyl_transferase_dom"/>
</dbReference>
<dbReference type="GO" id="GO:0006633">
    <property type="term" value="P:fatty acid biosynthetic process"/>
    <property type="evidence" value="ECO:0007669"/>
    <property type="project" value="UniProtKB-UniPathway"/>
</dbReference>
<dbReference type="PANTHER" id="PTHR47170">
    <property type="entry name" value="MALONYL-COA ACP TRANSACYLASE, ACP-BINDING"/>
    <property type="match status" value="1"/>
</dbReference>
<evidence type="ECO:0000313" key="2">
    <source>
        <dbReference type="WBParaSite" id="MCU_008506-RA"/>
    </source>
</evidence>
<dbReference type="Gene3D" id="3.40.366.10">
    <property type="entry name" value="Malonyl-Coenzyme A Acyl Carrier Protein, domain 2"/>
    <property type="match status" value="1"/>
</dbReference>
<dbReference type="SUPFAM" id="SSF52151">
    <property type="entry name" value="FabD/lysophospholipase-like"/>
    <property type="match status" value="1"/>
</dbReference>
<organism evidence="2">
    <name type="scientific">Mesocestoides corti</name>
    <name type="common">Flatworm</name>
    <dbReference type="NCBI Taxonomy" id="53468"/>
    <lineage>
        <taxon>Eukaryota</taxon>
        <taxon>Metazoa</taxon>
        <taxon>Spiralia</taxon>
        <taxon>Lophotrochozoa</taxon>
        <taxon>Platyhelminthes</taxon>
        <taxon>Cestoda</taxon>
        <taxon>Eucestoda</taxon>
        <taxon>Cyclophyllidea</taxon>
        <taxon>Mesocestoididae</taxon>
        <taxon>Mesocestoides</taxon>
    </lineage>
</organism>
<dbReference type="SMART" id="SM00827">
    <property type="entry name" value="PKS_AT"/>
    <property type="match status" value="1"/>
</dbReference>
<feature type="domain" description="Malonyl-CoA:ACP transacylase (MAT)" evidence="1">
    <location>
        <begin position="67"/>
        <end position="372"/>
    </location>
</feature>
<dbReference type="GO" id="GO:0016740">
    <property type="term" value="F:transferase activity"/>
    <property type="evidence" value="ECO:0007669"/>
    <property type="project" value="InterPro"/>
</dbReference>
<name>A0A5K3FHE5_MESCO</name>
<reference evidence="2" key="1">
    <citation type="submission" date="2019-11" db="UniProtKB">
        <authorList>
            <consortium name="WormBaseParasite"/>
        </authorList>
    </citation>
    <scope>IDENTIFICATION</scope>
</reference>
<dbReference type="Gene3D" id="3.30.70.250">
    <property type="entry name" value="Malonyl-CoA ACP transacylase, ACP-binding"/>
    <property type="match status" value="1"/>
</dbReference>
<dbReference type="SUPFAM" id="SSF55048">
    <property type="entry name" value="Probable ACP-binding domain of malonyl-CoA ACP transacylase"/>
    <property type="match status" value="1"/>
</dbReference>
<dbReference type="AlphaFoldDB" id="A0A5K3FHE5"/>